<evidence type="ECO:0000259" key="1">
    <source>
        <dbReference type="Pfam" id="PF05433"/>
    </source>
</evidence>
<dbReference type="Pfam" id="PF05433">
    <property type="entry name" value="Rick_17kDa_Anti"/>
    <property type="match status" value="1"/>
</dbReference>
<organism evidence="2">
    <name type="scientific">hydrothermal vent metagenome</name>
    <dbReference type="NCBI Taxonomy" id="652676"/>
    <lineage>
        <taxon>unclassified sequences</taxon>
        <taxon>metagenomes</taxon>
        <taxon>ecological metagenomes</taxon>
    </lineage>
</organism>
<proteinExistence type="predicted"/>
<name>A0A3B0S003_9ZZZZ</name>
<feature type="domain" description="Glycine zipper 2TM" evidence="1">
    <location>
        <begin position="1"/>
        <end position="41"/>
    </location>
</feature>
<sequence length="45" mass="4236">GGTIIGAIAGGLLGNEVARRGDKTVGTIIGGAAGALAGRAIDRDC</sequence>
<dbReference type="InterPro" id="IPR008816">
    <property type="entry name" value="Gly_zipper_2TM_dom"/>
</dbReference>
<dbReference type="GO" id="GO:0019867">
    <property type="term" value="C:outer membrane"/>
    <property type="evidence" value="ECO:0007669"/>
    <property type="project" value="InterPro"/>
</dbReference>
<gene>
    <name evidence="2" type="ORF">MNBD_ALPHA04-174</name>
</gene>
<dbReference type="EMBL" id="UOEF01000234">
    <property type="protein sequence ID" value="VAV96601.1"/>
    <property type="molecule type" value="Genomic_DNA"/>
</dbReference>
<protein>
    <recommendedName>
        <fullName evidence="1">Glycine zipper 2TM domain-containing protein</fullName>
    </recommendedName>
</protein>
<accession>A0A3B0S003</accession>
<feature type="non-terminal residue" evidence="2">
    <location>
        <position position="1"/>
    </location>
</feature>
<dbReference type="AlphaFoldDB" id="A0A3B0S003"/>
<reference evidence="2" key="1">
    <citation type="submission" date="2018-06" db="EMBL/GenBank/DDBJ databases">
        <authorList>
            <person name="Zhirakovskaya E."/>
        </authorList>
    </citation>
    <scope>NUCLEOTIDE SEQUENCE</scope>
</reference>
<evidence type="ECO:0000313" key="2">
    <source>
        <dbReference type="EMBL" id="VAV96601.1"/>
    </source>
</evidence>